<dbReference type="Proteomes" id="UP000050430">
    <property type="component" value="Unassembled WGS sequence"/>
</dbReference>
<dbReference type="Gene3D" id="1.10.1510.10">
    <property type="entry name" value="Uncharacterised protein YqeY/AIM41 PF09424, N-terminal domain"/>
    <property type="match status" value="1"/>
</dbReference>
<dbReference type="SUPFAM" id="SSF89095">
    <property type="entry name" value="GatB/YqeY motif"/>
    <property type="match status" value="1"/>
</dbReference>
<dbReference type="OrthoDB" id="9794041at2"/>
<comment type="caution">
    <text evidence="1">The sequence shown here is derived from an EMBL/GenBank/DDBJ whole genome shotgun (WGS) entry which is preliminary data.</text>
</comment>
<protein>
    <recommendedName>
        <fullName evidence="3">Aspartyl-tRNA amidotransferase</fullName>
    </recommendedName>
</protein>
<evidence type="ECO:0008006" key="3">
    <source>
        <dbReference type="Google" id="ProtNLM"/>
    </source>
</evidence>
<sequence length="148" mass="16237">MTIKEALETELKESLKSGDDVRKTTVRLALAAIKQIEVDKQIKLDDAGIITVLQKEVKNRRETILDAQKAGRPETIALVEKEISILEGFLPKEMDSAELKAIIKKAIDETGAKSPSDMGKVMKLVVPQVQGRASGETISKSVRELLAQ</sequence>
<dbReference type="STRING" id="229920.ADM99_00985"/>
<name>A0A0P6XIC9_9CHLR</name>
<evidence type="ECO:0000313" key="1">
    <source>
        <dbReference type="EMBL" id="KPL74697.1"/>
    </source>
</evidence>
<dbReference type="PANTHER" id="PTHR28055">
    <property type="entry name" value="ALTERED INHERITANCE OF MITOCHONDRIA PROTEIN 41, MITOCHONDRIAL"/>
    <property type="match status" value="1"/>
</dbReference>
<dbReference type="EMBL" id="LGCK01000002">
    <property type="protein sequence ID" value="KPL74697.1"/>
    <property type="molecule type" value="Genomic_DNA"/>
</dbReference>
<dbReference type="PATRIC" id="fig|229920.5.peg.3012"/>
<evidence type="ECO:0000313" key="2">
    <source>
        <dbReference type="Proteomes" id="UP000050430"/>
    </source>
</evidence>
<accession>A0A0P6XIC9</accession>
<reference evidence="1 2" key="1">
    <citation type="submission" date="2015-07" db="EMBL/GenBank/DDBJ databases">
        <title>Genome sequence of Leptolinea tardivitalis DSM 16556.</title>
        <authorList>
            <person name="Hemp J."/>
            <person name="Ward L.M."/>
            <person name="Pace L.A."/>
            <person name="Fischer W.W."/>
        </authorList>
    </citation>
    <scope>NUCLEOTIDE SEQUENCE [LARGE SCALE GENOMIC DNA]</scope>
    <source>
        <strain evidence="1 2">YMTK-2</strain>
    </source>
</reference>
<dbReference type="Gene3D" id="1.10.10.410">
    <property type="match status" value="1"/>
</dbReference>
<dbReference type="Pfam" id="PF09424">
    <property type="entry name" value="YqeY"/>
    <property type="match status" value="1"/>
</dbReference>
<dbReference type="InterPro" id="IPR023168">
    <property type="entry name" value="GatB_Yqey_C_2"/>
</dbReference>
<gene>
    <name evidence="1" type="ORF">ADM99_00985</name>
</gene>
<dbReference type="InterPro" id="IPR003789">
    <property type="entry name" value="Asn/Gln_tRNA_amidoTrase-B-like"/>
</dbReference>
<dbReference type="InterPro" id="IPR019004">
    <property type="entry name" value="YqeY/Aim41"/>
</dbReference>
<dbReference type="RefSeq" id="WP_062423302.1">
    <property type="nucleotide sequence ID" value="NZ_BBYA01000014.1"/>
</dbReference>
<dbReference type="PANTHER" id="PTHR28055:SF1">
    <property type="entry name" value="ALTERED INHERITANCE OF MITOCHONDRIA PROTEIN 41, MITOCHONDRIAL"/>
    <property type="match status" value="1"/>
</dbReference>
<dbReference type="GO" id="GO:0016884">
    <property type="term" value="F:carbon-nitrogen ligase activity, with glutamine as amido-N-donor"/>
    <property type="evidence" value="ECO:0007669"/>
    <property type="project" value="InterPro"/>
</dbReference>
<dbReference type="InterPro" id="IPR042184">
    <property type="entry name" value="YqeY/Aim41_N"/>
</dbReference>
<organism evidence="1 2">
    <name type="scientific">Leptolinea tardivitalis</name>
    <dbReference type="NCBI Taxonomy" id="229920"/>
    <lineage>
        <taxon>Bacteria</taxon>
        <taxon>Bacillati</taxon>
        <taxon>Chloroflexota</taxon>
        <taxon>Anaerolineae</taxon>
        <taxon>Anaerolineales</taxon>
        <taxon>Anaerolineaceae</taxon>
        <taxon>Leptolinea</taxon>
    </lineage>
</organism>
<dbReference type="AlphaFoldDB" id="A0A0P6XIC9"/>
<proteinExistence type="predicted"/>
<keyword evidence="2" id="KW-1185">Reference proteome</keyword>